<feature type="chain" id="PRO_5037571188" description="TraB family protein" evidence="1">
    <location>
        <begin position="25"/>
        <end position="299"/>
    </location>
</feature>
<feature type="signal peptide" evidence="1">
    <location>
        <begin position="1"/>
        <end position="24"/>
    </location>
</feature>
<dbReference type="CDD" id="cd14789">
    <property type="entry name" value="Tiki"/>
    <property type="match status" value="1"/>
</dbReference>
<keyword evidence="1" id="KW-0732">Signal</keyword>
<dbReference type="PANTHER" id="PTHR40590:SF1">
    <property type="entry name" value="CYTOPLASMIC PROTEIN"/>
    <property type="match status" value="1"/>
</dbReference>
<dbReference type="InterPro" id="IPR047111">
    <property type="entry name" value="YbaP-like"/>
</dbReference>
<dbReference type="InterPro" id="IPR002816">
    <property type="entry name" value="TraB/PrgY/GumN_fam"/>
</dbReference>
<keyword evidence="3" id="KW-1185">Reference proteome</keyword>
<gene>
    <name evidence="2" type="ORF">GCM10011365_17890</name>
</gene>
<dbReference type="Proteomes" id="UP000605253">
    <property type="component" value="Unassembled WGS sequence"/>
</dbReference>
<evidence type="ECO:0000313" key="2">
    <source>
        <dbReference type="EMBL" id="GGF96897.1"/>
    </source>
</evidence>
<proteinExistence type="predicted"/>
<name>A0A917CT67_9GAMM</name>
<evidence type="ECO:0008006" key="4">
    <source>
        <dbReference type="Google" id="ProtNLM"/>
    </source>
</evidence>
<reference evidence="2" key="2">
    <citation type="submission" date="2020-09" db="EMBL/GenBank/DDBJ databases">
        <authorList>
            <person name="Sun Q."/>
            <person name="Zhou Y."/>
        </authorList>
    </citation>
    <scope>NUCLEOTIDE SEQUENCE</scope>
    <source>
        <strain evidence="2">CGMCC 1.12181</strain>
    </source>
</reference>
<dbReference type="RefSeq" id="WP_188365393.1">
    <property type="nucleotide sequence ID" value="NZ_BAABJF010000003.1"/>
</dbReference>
<dbReference type="Pfam" id="PF01963">
    <property type="entry name" value="TraB_PrgY_gumN"/>
    <property type="match status" value="1"/>
</dbReference>
<evidence type="ECO:0000313" key="3">
    <source>
        <dbReference type="Proteomes" id="UP000605253"/>
    </source>
</evidence>
<sequence length="299" mass="34090">MKKIITLSILTVVLFDLSLGFANANNDSEVKQLEKSVVWEVTGPNIEHPSYLVGTMHIMCEKDFAISPKIKNVFNQVEQAYFEMDMDNPDLQGQMMSAMVAKEPLKERFSEAQYKQFAEFLEQHSQYRISMFEQLEYIAIISALTVESLACPNVKTFDTELAALAQKLEMPIYGFETVAEQMQAVTVMNPKKGQLMSEKELEMFAELDRVLNQMVDLYHKEDIVGMFDYMSNYPGSVDNWDEVQKDILDDRNKNWVTKISEIIQKKPTVFAFGAGHLAGEQGVIQLLRDAGLTVKPIMK</sequence>
<organism evidence="2 3">
    <name type="scientific">Marinicella pacifica</name>
    <dbReference type="NCBI Taxonomy" id="1171543"/>
    <lineage>
        <taxon>Bacteria</taxon>
        <taxon>Pseudomonadati</taxon>
        <taxon>Pseudomonadota</taxon>
        <taxon>Gammaproteobacteria</taxon>
        <taxon>Lysobacterales</taxon>
        <taxon>Marinicellaceae</taxon>
        <taxon>Marinicella</taxon>
    </lineage>
</organism>
<dbReference type="EMBL" id="BMEO01000007">
    <property type="protein sequence ID" value="GGF96897.1"/>
    <property type="molecule type" value="Genomic_DNA"/>
</dbReference>
<evidence type="ECO:0000256" key="1">
    <source>
        <dbReference type="SAM" id="SignalP"/>
    </source>
</evidence>
<dbReference type="AlphaFoldDB" id="A0A917CT67"/>
<accession>A0A917CT67</accession>
<reference evidence="2" key="1">
    <citation type="journal article" date="2014" name="Int. J. Syst. Evol. Microbiol.">
        <title>Complete genome sequence of Corynebacterium casei LMG S-19264T (=DSM 44701T), isolated from a smear-ripened cheese.</title>
        <authorList>
            <consortium name="US DOE Joint Genome Institute (JGI-PGF)"/>
            <person name="Walter F."/>
            <person name="Albersmeier A."/>
            <person name="Kalinowski J."/>
            <person name="Ruckert C."/>
        </authorList>
    </citation>
    <scope>NUCLEOTIDE SEQUENCE</scope>
    <source>
        <strain evidence="2">CGMCC 1.12181</strain>
    </source>
</reference>
<protein>
    <recommendedName>
        <fullName evidence="4">TraB family protein</fullName>
    </recommendedName>
</protein>
<comment type="caution">
    <text evidence="2">The sequence shown here is derived from an EMBL/GenBank/DDBJ whole genome shotgun (WGS) entry which is preliminary data.</text>
</comment>
<dbReference type="PANTHER" id="PTHR40590">
    <property type="entry name" value="CYTOPLASMIC PROTEIN-RELATED"/>
    <property type="match status" value="1"/>
</dbReference>